<dbReference type="EMBL" id="SNRY01004632">
    <property type="protein sequence ID" value="KAA6317116.1"/>
    <property type="molecule type" value="Genomic_DNA"/>
</dbReference>
<protein>
    <recommendedName>
        <fullName evidence="3">DUF5681 domain-containing protein</fullName>
    </recommendedName>
</protein>
<accession>A0A5J4Q5A5</accession>
<reference evidence="2" key="1">
    <citation type="submission" date="2019-03" db="EMBL/GenBank/DDBJ databases">
        <title>Single cell metagenomics reveals metabolic interactions within the superorganism composed of flagellate Streblomastix strix and complex community of Bacteroidetes bacteria on its surface.</title>
        <authorList>
            <person name="Treitli S.C."/>
            <person name="Kolisko M."/>
            <person name="Husnik F."/>
            <person name="Keeling P."/>
            <person name="Hampl V."/>
        </authorList>
    </citation>
    <scope>NUCLEOTIDE SEQUENCE</scope>
    <source>
        <strain evidence="2">STM</strain>
    </source>
</reference>
<evidence type="ECO:0000313" key="2">
    <source>
        <dbReference type="EMBL" id="KAA6317116.1"/>
    </source>
</evidence>
<comment type="caution">
    <text evidence="2">The sequence shown here is derived from an EMBL/GenBank/DDBJ whole genome shotgun (WGS) entry which is preliminary data.</text>
</comment>
<evidence type="ECO:0008006" key="3">
    <source>
        <dbReference type="Google" id="ProtNLM"/>
    </source>
</evidence>
<organism evidence="2">
    <name type="scientific">termite gut metagenome</name>
    <dbReference type="NCBI Taxonomy" id="433724"/>
    <lineage>
        <taxon>unclassified sequences</taxon>
        <taxon>metagenomes</taxon>
        <taxon>organismal metagenomes</taxon>
    </lineage>
</organism>
<name>A0A5J4Q5A5_9ZZZZ</name>
<feature type="compositionally biased region" description="Polar residues" evidence="1">
    <location>
        <begin position="1"/>
        <end position="10"/>
    </location>
</feature>
<sequence length="107" mass="12396">MAQRKGQTGNPRGRPKGKPNKVTMETREWVSQLIDKNRKQLEKDLKGLEPKDRWAVIEKLMQYAVPKMQSVEAKIGLNRLSDEQLNSIINELTDKLEDDNTDYITDK</sequence>
<gene>
    <name evidence="2" type="ORF">EZS27_032679</name>
</gene>
<feature type="region of interest" description="Disordered" evidence="1">
    <location>
        <begin position="1"/>
        <end position="24"/>
    </location>
</feature>
<dbReference type="AlphaFoldDB" id="A0A5J4Q5A5"/>
<proteinExistence type="predicted"/>
<evidence type="ECO:0000256" key="1">
    <source>
        <dbReference type="SAM" id="MobiDB-lite"/>
    </source>
</evidence>